<feature type="compositionally biased region" description="Basic and acidic residues" evidence="1">
    <location>
        <begin position="56"/>
        <end position="71"/>
    </location>
</feature>
<dbReference type="EMBL" id="MT143516">
    <property type="protein sequence ID" value="QJA97694.1"/>
    <property type="molecule type" value="Genomic_DNA"/>
</dbReference>
<proteinExistence type="predicted"/>
<accession>A0A6M3LVR7</accession>
<organism evidence="2">
    <name type="scientific">viral metagenome</name>
    <dbReference type="NCBI Taxonomy" id="1070528"/>
    <lineage>
        <taxon>unclassified sequences</taxon>
        <taxon>metagenomes</taxon>
        <taxon>organismal metagenomes</taxon>
    </lineage>
</organism>
<name>A0A6M3LVR7_9ZZZZ</name>
<sequence length="71" mass="8081">MPDDPIFVALQRGQPLTPEIVEAATKYRFAQIDELWAEVRILEKVVIRQADPRSALAERDPPIETAKRSSH</sequence>
<protein>
    <submittedName>
        <fullName evidence="2">Uncharacterized protein</fullName>
    </submittedName>
</protein>
<evidence type="ECO:0000256" key="1">
    <source>
        <dbReference type="SAM" id="MobiDB-lite"/>
    </source>
</evidence>
<reference evidence="2" key="1">
    <citation type="submission" date="2020-03" db="EMBL/GenBank/DDBJ databases">
        <title>The deep terrestrial virosphere.</title>
        <authorList>
            <person name="Holmfeldt K."/>
            <person name="Nilsson E."/>
            <person name="Simone D."/>
            <person name="Lopez-Fernandez M."/>
            <person name="Wu X."/>
            <person name="de Brujin I."/>
            <person name="Lundin D."/>
            <person name="Andersson A."/>
            <person name="Bertilsson S."/>
            <person name="Dopson M."/>
        </authorList>
    </citation>
    <scope>NUCLEOTIDE SEQUENCE</scope>
    <source>
        <strain evidence="2">MM415B06003</strain>
    </source>
</reference>
<gene>
    <name evidence="2" type="ORF">MM415B06003_0009</name>
</gene>
<dbReference type="AlphaFoldDB" id="A0A6M3LVR7"/>
<evidence type="ECO:0000313" key="2">
    <source>
        <dbReference type="EMBL" id="QJA97694.1"/>
    </source>
</evidence>
<feature type="region of interest" description="Disordered" evidence="1">
    <location>
        <begin position="52"/>
        <end position="71"/>
    </location>
</feature>